<dbReference type="Proteomes" id="UP000523000">
    <property type="component" value="Unassembled WGS sequence"/>
</dbReference>
<feature type="compositionally biased region" description="Low complexity" evidence="1">
    <location>
        <begin position="117"/>
        <end position="134"/>
    </location>
</feature>
<accession>A0A839QPQ9</accession>
<protein>
    <submittedName>
        <fullName evidence="2">Putative membrane protein</fullName>
    </submittedName>
</protein>
<proteinExistence type="predicted"/>
<dbReference type="AlphaFoldDB" id="A0A839QPQ9"/>
<evidence type="ECO:0000256" key="1">
    <source>
        <dbReference type="SAM" id="MobiDB-lite"/>
    </source>
</evidence>
<sequence length="178" mass="18441">MLLIAGIMLAAVIGMLVLNISMANGQYSVVGFKGQERSLSQENEALRQEVNFLQAPQNVAKKAAKLGMVEPGVPAAIDLATGKVTGKATPAKKGESEKLLIKAPSKPKNEVTAPHRSTAATQQQQTVPAQPSTAGNQQEGTTAPEEAVRTGTGTRPAFTAEELNGGTIPAPTVRTSGN</sequence>
<comment type="caution">
    <text evidence="2">The sequence shown here is derived from an EMBL/GenBank/DDBJ whole genome shotgun (WGS) entry which is preliminary data.</text>
</comment>
<evidence type="ECO:0000313" key="2">
    <source>
        <dbReference type="EMBL" id="MBB2996625.1"/>
    </source>
</evidence>
<keyword evidence="3" id="KW-1185">Reference proteome</keyword>
<reference evidence="2 3" key="1">
    <citation type="submission" date="2020-08" db="EMBL/GenBank/DDBJ databases">
        <title>Sequencing the genomes of 1000 actinobacteria strains.</title>
        <authorList>
            <person name="Klenk H.-P."/>
        </authorList>
    </citation>
    <scope>NUCLEOTIDE SEQUENCE [LARGE SCALE GENOMIC DNA]</scope>
    <source>
        <strain evidence="2 3">DSM 22826</strain>
    </source>
</reference>
<dbReference type="EMBL" id="JACHVS010000002">
    <property type="protein sequence ID" value="MBB2996625.1"/>
    <property type="molecule type" value="Genomic_DNA"/>
</dbReference>
<gene>
    <name evidence="2" type="ORF">E9229_002872</name>
</gene>
<name>A0A839QPQ9_9MICC</name>
<feature type="region of interest" description="Disordered" evidence="1">
    <location>
        <begin position="85"/>
        <end position="178"/>
    </location>
</feature>
<organism evidence="2 3">
    <name type="scientific">Paeniglutamicibacter cryotolerans</name>
    <dbReference type="NCBI Taxonomy" id="670079"/>
    <lineage>
        <taxon>Bacteria</taxon>
        <taxon>Bacillati</taxon>
        <taxon>Actinomycetota</taxon>
        <taxon>Actinomycetes</taxon>
        <taxon>Micrococcales</taxon>
        <taxon>Micrococcaceae</taxon>
        <taxon>Paeniglutamicibacter</taxon>
    </lineage>
</organism>
<evidence type="ECO:0000313" key="3">
    <source>
        <dbReference type="Proteomes" id="UP000523000"/>
    </source>
</evidence>